<dbReference type="Proteomes" id="UP000825100">
    <property type="component" value="Chromosome"/>
</dbReference>
<proteinExistence type="predicted"/>
<dbReference type="PROSITE" id="PS50943">
    <property type="entry name" value="HTH_CROC1"/>
    <property type="match status" value="1"/>
</dbReference>
<keyword evidence="1" id="KW-0238">DNA-binding</keyword>
<dbReference type="SUPFAM" id="SSF47413">
    <property type="entry name" value="lambda repressor-like DNA-binding domains"/>
    <property type="match status" value="1"/>
</dbReference>
<dbReference type="Pfam" id="PF01381">
    <property type="entry name" value="HTH_3"/>
    <property type="match status" value="1"/>
</dbReference>
<name>A0ABM7QWA2_LATCU</name>
<evidence type="ECO:0000313" key="3">
    <source>
        <dbReference type="EMBL" id="BCX31293.1"/>
    </source>
</evidence>
<dbReference type="InterPro" id="IPR010982">
    <property type="entry name" value="Lambda_DNA-bd_dom_sf"/>
</dbReference>
<dbReference type="PANTHER" id="PTHR46797">
    <property type="entry name" value="HTH-TYPE TRANSCRIPTIONAL REGULATOR"/>
    <property type="match status" value="1"/>
</dbReference>
<evidence type="ECO:0000313" key="4">
    <source>
        <dbReference type="Proteomes" id="UP000825100"/>
    </source>
</evidence>
<feature type="domain" description="HTH cro/C1-type" evidence="2">
    <location>
        <begin position="3"/>
        <end position="57"/>
    </location>
</feature>
<dbReference type="InterPro" id="IPR001387">
    <property type="entry name" value="Cro/C1-type_HTH"/>
</dbReference>
<organism evidence="3 4">
    <name type="scientific">Latilactobacillus curvatus</name>
    <name type="common">Lactobacillus curvatus</name>
    <dbReference type="NCBI Taxonomy" id="28038"/>
    <lineage>
        <taxon>Bacteria</taxon>
        <taxon>Bacillati</taxon>
        <taxon>Bacillota</taxon>
        <taxon>Bacilli</taxon>
        <taxon>Lactobacillales</taxon>
        <taxon>Lactobacillaceae</taxon>
        <taxon>Latilactobacillus</taxon>
    </lineage>
</organism>
<reference evidence="3 4" key="1">
    <citation type="submission" date="2021-05" db="EMBL/GenBank/DDBJ databases">
        <title>Complete Genome Sequence of Latilactobacillus sp. Strain WDN19, a High D-Aspartate-producing Lactic Acid Bacterium Isolated from a Japanese Pickle.</title>
        <authorList>
            <person name="Kajitani K."/>
            <person name="Takahashi S."/>
        </authorList>
    </citation>
    <scope>NUCLEOTIDE SEQUENCE [LARGE SCALE GENOMIC DNA]</scope>
    <source>
        <strain evidence="3 4">WDN19</strain>
    </source>
</reference>
<dbReference type="EMBL" id="AP024685">
    <property type="protein sequence ID" value="BCX31293.1"/>
    <property type="molecule type" value="Genomic_DNA"/>
</dbReference>
<dbReference type="CDD" id="cd00093">
    <property type="entry name" value="HTH_XRE"/>
    <property type="match status" value="1"/>
</dbReference>
<dbReference type="PANTHER" id="PTHR46797:SF1">
    <property type="entry name" value="METHYLPHOSPHONATE SYNTHASE"/>
    <property type="match status" value="1"/>
</dbReference>
<dbReference type="Gene3D" id="1.10.260.40">
    <property type="entry name" value="lambda repressor-like DNA-binding domains"/>
    <property type="match status" value="1"/>
</dbReference>
<evidence type="ECO:0000256" key="1">
    <source>
        <dbReference type="ARBA" id="ARBA00023125"/>
    </source>
</evidence>
<evidence type="ECO:0000259" key="2">
    <source>
        <dbReference type="PROSITE" id="PS50943"/>
    </source>
</evidence>
<keyword evidence="4" id="KW-1185">Reference proteome</keyword>
<dbReference type="RefSeq" id="WP_146954918.1">
    <property type="nucleotide sequence ID" value="NZ_AP024685.1"/>
</dbReference>
<accession>A0ABM7QWA2</accession>
<dbReference type="SMART" id="SM00530">
    <property type="entry name" value="HTH_XRE"/>
    <property type="match status" value="1"/>
</dbReference>
<dbReference type="InterPro" id="IPR050807">
    <property type="entry name" value="TransReg_Diox_bact_type"/>
</dbReference>
<sequence length="74" mass="8077">MKLKQARERAGLTQEELATRSNRSIAMIQSIEAGRRNGSTATLIALANALNTTPNVLLYGFDITNSTNLKEVTK</sequence>
<protein>
    <submittedName>
        <fullName evidence="3">Transcriptional regulator</fullName>
    </submittedName>
</protein>
<gene>
    <name evidence="3" type="ORF">LTWDN19_18600</name>
</gene>